<dbReference type="InterPro" id="IPR033985">
    <property type="entry name" value="SusD-like_N"/>
</dbReference>
<evidence type="ECO:0000256" key="1">
    <source>
        <dbReference type="ARBA" id="ARBA00004442"/>
    </source>
</evidence>
<evidence type="ECO:0000256" key="4">
    <source>
        <dbReference type="ARBA" id="ARBA00023136"/>
    </source>
</evidence>
<evidence type="ECO:0000259" key="7">
    <source>
        <dbReference type="Pfam" id="PF14322"/>
    </source>
</evidence>
<evidence type="ECO:0000256" key="5">
    <source>
        <dbReference type="ARBA" id="ARBA00023237"/>
    </source>
</evidence>
<dbReference type="SUPFAM" id="SSF48452">
    <property type="entry name" value="TPR-like"/>
    <property type="match status" value="1"/>
</dbReference>
<keyword evidence="9" id="KW-1185">Reference proteome</keyword>
<evidence type="ECO:0000313" key="9">
    <source>
        <dbReference type="Proteomes" id="UP001193734"/>
    </source>
</evidence>
<dbReference type="Pfam" id="PF07980">
    <property type="entry name" value="SusD_RagB"/>
    <property type="match status" value="1"/>
</dbReference>
<feature type="domain" description="SusD-like N-terminal" evidence="7">
    <location>
        <begin position="86"/>
        <end position="231"/>
    </location>
</feature>
<name>A0ABX2AUV3_9BACT</name>
<dbReference type="GeneID" id="82156914"/>
<protein>
    <submittedName>
        <fullName evidence="8">RagB/SusD family nutrient uptake outer membrane protein</fullName>
    </submittedName>
</protein>
<dbReference type="InterPro" id="IPR012944">
    <property type="entry name" value="SusD_RagB_dom"/>
</dbReference>
<dbReference type="Proteomes" id="UP001193734">
    <property type="component" value="Unassembled WGS sequence"/>
</dbReference>
<dbReference type="InterPro" id="IPR011990">
    <property type="entry name" value="TPR-like_helical_dom_sf"/>
</dbReference>
<evidence type="ECO:0000259" key="6">
    <source>
        <dbReference type="Pfam" id="PF07980"/>
    </source>
</evidence>
<comment type="caution">
    <text evidence="8">The sequence shown here is derived from an EMBL/GenBank/DDBJ whole genome shotgun (WGS) entry which is preliminary data.</text>
</comment>
<evidence type="ECO:0000256" key="3">
    <source>
        <dbReference type="ARBA" id="ARBA00022729"/>
    </source>
</evidence>
<gene>
    <name evidence="8" type="ORF">HPS55_03955</name>
</gene>
<dbReference type="PROSITE" id="PS51257">
    <property type="entry name" value="PROKAR_LIPOPROTEIN"/>
    <property type="match status" value="1"/>
</dbReference>
<evidence type="ECO:0000313" key="8">
    <source>
        <dbReference type="EMBL" id="NPE13488.1"/>
    </source>
</evidence>
<dbReference type="RefSeq" id="WP_172176358.1">
    <property type="nucleotide sequence ID" value="NZ_CASGIA010000006.1"/>
</dbReference>
<accession>A0ABX2AUV3</accession>
<feature type="domain" description="RagB/SusD" evidence="6">
    <location>
        <begin position="409"/>
        <end position="559"/>
    </location>
</feature>
<keyword evidence="4" id="KW-0472">Membrane</keyword>
<evidence type="ECO:0000256" key="2">
    <source>
        <dbReference type="ARBA" id="ARBA00006275"/>
    </source>
</evidence>
<keyword evidence="5" id="KW-0998">Cell outer membrane</keyword>
<dbReference type="Pfam" id="PF14322">
    <property type="entry name" value="SusD-like_3"/>
    <property type="match status" value="1"/>
</dbReference>
<dbReference type="EMBL" id="JABKKE010000004">
    <property type="protein sequence ID" value="NPE13488.1"/>
    <property type="molecule type" value="Genomic_DNA"/>
</dbReference>
<proteinExistence type="inferred from homology"/>
<organism evidence="8 9">
    <name type="scientific">Xylanibacter rodentium</name>
    <dbReference type="NCBI Taxonomy" id="2736289"/>
    <lineage>
        <taxon>Bacteria</taxon>
        <taxon>Pseudomonadati</taxon>
        <taxon>Bacteroidota</taxon>
        <taxon>Bacteroidia</taxon>
        <taxon>Bacteroidales</taxon>
        <taxon>Prevotellaceae</taxon>
        <taxon>Xylanibacter</taxon>
    </lineage>
</organism>
<keyword evidence="3" id="KW-0732">Signal</keyword>
<comment type="subcellular location">
    <subcellularLocation>
        <location evidence="1">Cell outer membrane</location>
    </subcellularLocation>
</comment>
<reference evidence="8 9" key="1">
    <citation type="submission" date="2020-05" db="EMBL/GenBank/DDBJ databases">
        <title>Distinct polysaccharide utilization as determinants for interspecies competition between intestinal Prevotella spp.</title>
        <authorList>
            <person name="Galvez E.J.C."/>
            <person name="Iljazovic A."/>
            <person name="Strowig T."/>
        </authorList>
    </citation>
    <scope>NUCLEOTIDE SEQUENCE [LARGE SCALE GENOMIC DNA]</scope>
    <source>
        <strain evidence="8 9">PROD</strain>
    </source>
</reference>
<sequence>MKTIKHYIMAGLGAAALVSCSDFLEIKPQNEIVLEDYWTEKADATSELMSCYEALGSVECLRRIGLWGEVRSDNMKSGTNPPFWLQDILKENLQPDNEICNWEAVYKTINYCNTLIQYAPGVNEIDPNYKDSELRENIAEAKAIRAICYFTLIKTFRDVPYTTEPSIDDTQNYQIPATDFNTILHSLIQDLEGCKDDAVRRYYLDDNSNAFVNSSRITRWAIRAILADMYLWAGEYEKCIQACDEIIEYKKSQYEEMLTDPDLRAKALRSIALFNGVPLILESPLNSSIETSRGDAYDAIFGEGNSFESLFELYCNSRYGNKNEYLSSYYYNERNDSYFGFLSAPGHLYENISKNQNKIFISKNDCRGYENIIEKGGRYAIRKYTREDVDLNMKNIQDESGVQSYEELRKDDKSNWIFYRLTDVMLMKAEAELLQGEEHFPEAFSMINAVNKRARNVLGTTDGDTLKYDDYSTSVNVMEELVFSERHRELMFEGKRWFDLVRMARRDGNTARLVNNAIEKHTSNTAAIRIKLADPNIIYYPYSREELKKNPYLKQNPAYKDNNAQLGTN</sequence>
<dbReference type="Gene3D" id="1.25.40.390">
    <property type="match status" value="1"/>
</dbReference>
<comment type="similarity">
    <text evidence="2">Belongs to the SusD family.</text>
</comment>